<dbReference type="Proteomes" id="UP000538147">
    <property type="component" value="Unassembled WGS sequence"/>
</dbReference>
<keyword evidence="1" id="KW-0472">Membrane</keyword>
<name>A0A841L9F5_9SPHN</name>
<reference evidence="2 3" key="1">
    <citation type="submission" date="2020-08" db="EMBL/GenBank/DDBJ databases">
        <title>Genomic Encyclopedia of Type Strains, Phase IV (KMG-IV): sequencing the most valuable type-strain genomes for metagenomic binning, comparative biology and taxonomic classification.</title>
        <authorList>
            <person name="Goeker M."/>
        </authorList>
    </citation>
    <scope>NUCLEOTIDE SEQUENCE [LARGE SCALE GENOMIC DNA]</scope>
    <source>
        <strain evidence="2 3">DSM 102189</strain>
    </source>
</reference>
<gene>
    <name evidence="2" type="ORF">FHS79_001762</name>
</gene>
<feature type="transmembrane region" description="Helical" evidence="1">
    <location>
        <begin position="61"/>
        <end position="83"/>
    </location>
</feature>
<dbReference type="AlphaFoldDB" id="A0A841L9F5"/>
<proteinExistence type="predicted"/>
<feature type="transmembrane region" description="Helical" evidence="1">
    <location>
        <begin position="133"/>
        <end position="154"/>
    </location>
</feature>
<protein>
    <submittedName>
        <fullName evidence="2">Putative membrane protein</fullName>
    </submittedName>
</protein>
<organism evidence="2 3">
    <name type="scientific">Polymorphobacter multimanifer</name>
    <dbReference type="NCBI Taxonomy" id="1070431"/>
    <lineage>
        <taxon>Bacteria</taxon>
        <taxon>Pseudomonadati</taxon>
        <taxon>Pseudomonadota</taxon>
        <taxon>Alphaproteobacteria</taxon>
        <taxon>Sphingomonadales</taxon>
        <taxon>Sphingosinicellaceae</taxon>
        <taxon>Polymorphobacter</taxon>
    </lineage>
</organism>
<dbReference type="RefSeq" id="WP_184198446.1">
    <property type="nucleotide sequence ID" value="NZ_JACIIV010000011.1"/>
</dbReference>
<dbReference type="Pfam" id="PF10011">
    <property type="entry name" value="DUF2254"/>
    <property type="match status" value="1"/>
</dbReference>
<feature type="transmembrane region" description="Helical" evidence="1">
    <location>
        <begin position="104"/>
        <end position="127"/>
    </location>
</feature>
<comment type="caution">
    <text evidence="2">The sequence shown here is derived from an EMBL/GenBank/DDBJ whole genome shotgun (WGS) entry which is preliminary data.</text>
</comment>
<evidence type="ECO:0000256" key="1">
    <source>
        <dbReference type="SAM" id="Phobius"/>
    </source>
</evidence>
<dbReference type="EMBL" id="JACIIV010000011">
    <property type="protein sequence ID" value="MBB6227593.1"/>
    <property type="molecule type" value="Genomic_DNA"/>
</dbReference>
<evidence type="ECO:0000313" key="2">
    <source>
        <dbReference type="EMBL" id="MBB6227593.1"/>
    </source>
</evidence>
<keyword evidence="3" id="KW-1185">Reference proteome</keyword>
<feature type="transmembrane region" description="Helical" evidence="1">
    <location>
        <begin position="21"/>
        <end position="41"/>
    </location>
</feature>
<evidence type="ECO:0000313" key="3">
    <source>
        <dbReference type="Proteomes" id="UP000538147"/>
    </source>
</evidence>
<dbReference type="InterPro" id="IPR018723">
    <property type="entry name" value="DUF2254_membrane"/>
</dbReference>
<keyword evidence="1" id="KW-0812">Transmembrane</keyword>
<keyword evidence="1" id="KW-1133">Transmembrane helix</keyword>
<accession>A0A841L9F5</accession>
<sequence length="415" mass="44172">MIDKSAWLLRQLVRQIWVRSVAIGLLGVVVALTGIVFGRFIPGRYEDMLGAGAVDDILTILASSMLAVVTFSLSVAVQAFAAAAESATPRASRLLEEDSTTQNVLSVFVGAFLFSLVGIIALATGAYGAQGRVVLFLATVAVIALVVGMLLRWINHIMRFGRMGDTLRRVEAAATRALIARAKSPYLGGQNAGHGPPLTALPVLACKTGYVQHVDMEMLSDCAEAHDLNIWLVDLPGSFATLADPLFLVVGRNTDAAVLAQLRDAFTIAAERNFDQDPRFGLIVLAEIASRALSPAVNDPGTAIDVLGRTVRILGHWLGDDGLEPEYPRIMVPAITGQELIEDAFLPIARDGAALVEVQIRLQKALAALARMAPAQFAAPAAAMALEAADRARQALANDIDRTRLGVVLEKLAAR</sequence>